<evidence type="ECO:0000259" key="5">
    <source>
        <dbReference type="PROSITE" id="PS50089"/>
    </source>
</evidence>
<dbReference type="PANTHER" id="PTHR17550:SF4">
    <property type="entry name" value="E3 UBIQUITIN-PROTEIN LIGASE TTC3"/>
    <property type="match status" value="1"/>
</dbReference>
<dbReference type="InterPro" id="IPR013083">
    <property type="entry name" value="Znf_RING/FYVE/PHD"/>
</dbReference>
<evidence type="ECO:0000256" key="2">
    <source>
        <dbReference type="ARBA" id="ARBA00022833"/>
    </source>
</evidence>
<feature type="region of interest" description="Disordered" evidence="4">
    <location>
        <begin position="146"/>
        <end position="214"/>
    </location>
</feature>
<dbReference type="GO" id="GO:0008270">
    <property type="term" value="F:zinc ion binding"/>
    <property type="evidence" value="ECO:0007669"/>
    <property type="project" value="UniProtKB-KW"/>
</dbReference>
<feature type="region of interest" description="Disordered" evidence="4">
    <location>
        <begin position="1630"/>
        <end position="1830"/>
    </location>
</feature>
<evidence type="ECO:0000313" key="8">
    <source>
        <dbReference type="RefSeq" id="XP_022302711.1"/>
    </source>
</evidence>
<dbReference type="KEGG" id="cvn:111110478"/>
<dbReference type="SMART" id="SM00184">
    <property type="entry name" value="RING"/>
    <property type="match status" value="1"/>
</dbReference>
<feature type="compositionally biased region" description="Basic and acidic residues" evidence="4">
    <location>
        <begin position="1640"/>
        <end position="1653"/>
    </location>
</feature>
<accession>A0A8B8BIR3</accession>
<reference evidence="8 9" key="2">
    <citation type="submission" date="2025-04" db="UniProtKB">
        <authorList>
            <consortium name="RefSeq"/>
        </authorList>
    </citation>
    <scope>IDENTIFICATION</scope>
    <source>
        <tissue evidence="8 9">Whole sample</tissue>
    </source>
</reference>
<feature type="compositionally biased region" description="Basic residues" evidence="4">
    <location>
        <begin position="772"/>
        <end position="783"/>
    </location>
</feature>
<feature type="compositionally biased region" description="Basic and acidic residues" evidence="4">
    <location>
        <begin position="1594"/>
        <end position="1612"/>
    </location>
</feature>
<feature type="compositionally biased region" description="Basic and acidic residues" evidence="4">
    <location>
        <begin position="1120"/>
        <end position="1131"/>
    </location>
</feature>
<feature type="compositionally biased region" description="Acidic residues" evidence="4">
    <location>
        <begin position="1657"/>
        <end position="1672"/>
    </location>
</feature>
<feature type="domain" description="RING-type" evidence="5">
    <location>
        <begin position="1922"/>
        <end position="1963"/>
    </location>
</feature>
<dbReference type="RefSeq" id="XP_022302704.1">
    <property type="nucleotide sequence ID" value="XM_022446996.1"/>
</dbReference>
<feature type="compositionally biased region" description="Polar residues" evidence="4">
    <location>
        <begin position="187"/>
        <end position="211"/>
    </location>
</feature>
<keyword evidence="6" id="KW-1185">Reference proteome</keyword>
<name>A0A8B8BIR3_CRAVI</name>
<dbReference type="PANTHER" id="PTHR17550">
    <property type="entry name" value="E3 UBIQUITIN-PROTEIN LIGASE TTC3"/>
    <property type="match status" value="1"/>
</dbReference>
<dbReference type="OrthoDB" id="8062037at2759"/>
<gene>
    <name evidence="7 8 9" type="primary">LOC111110478</name>
</gene>
<dbReference type="SUPFAM" id="SSF57850">
    <property type="entry name" value="RING/U-box"/>
    <property type="match status" value="1"/>
</dbReference>
<dbReference type="CDD" id="cd16481">
    <property type="entry name" value="RING-H2_TTC3"/>
    <property type="match status" value="1"/>
</dbReference>
<feature type="region of interest" description="Disordered" evidence="4">
    <location>
        <begin position="239"/>
        <end position="262"/>
    </location>
</feature>
<dbReference type="InterPro" id="IPR001841">
    <property type="entry name" value="Znf_RING"/>
</dbReference>
<feature type="compositionally biased region" description="Basic and acidic residues" evidence="4">
    <location>
        <begin position="239"/>
        <end position="251"/>
    </location>
</feature>
<keyword evidence="2" id="KW-0862">Zinc</keyword>
<feature type="region of interest" description="Disordered" evidence="4">
    <location>
        <begin position="1585"/>
        <end position="1612"/>
    </location>
</feature>
<evidence type="ECO:0000256" key="3">
    <source>
        <dbReference type="PROSITE-ProRule" id="PRU00175"/>
    </source>
</evidence>
<keyword evidence="1 3" id="KW-0863">Zinc-finger</keyword>
<protein>
    <submittedName>
        <fullName evidence="7 8">Uncharacterized protein LOC111110478</fullName>
    </submittedName>
</protein>
<organism evidence="6 9">
    <name type="scientific">Crassostrea virginica</name>
    <name type="common">Eastern oyster</name>
    <dbReference type="NCBI Taxonomy" id="6565"/>
    <lineage>
        <taxon>Eukaryota</taxon>
        <taxon>Metazoa</taxon>
        <taxon>Spiralia</taxon>
        <taxon>Lophotrochozoa</taxon>
        <taxon>Mollusca</taxon>
        <taxon>Bivalvia</taxon>
        <taxon>Autobranchia</taxon>
        <taxon>Pteriomorphia</taxon>
        <taxon>Ostreida</taxon>
        <taxon>Ostreoidea</taxon>
        <taxon>Ostreidae</taxon>
        <taxon>Crassostrea</taxon>
    </lineage>
</organism>
<feature type="region of interest" description="Disordered" evidence="4">
    <location>
        <begin position="772"/>
        <end position="865"/>
    </location>
</feature>
<sequence>MNPSVPVYPIQMDDVYSNRYTQPNYSYLPYSSGVVGISPNHEETKMQVYPGSQPYTHLQYSTPSLVPVSQPQPLISLPPSNIPAARMSPRYPISPNMYTRFPVQDGRSLMQSVNSNLSPSSMPYSPLTSKNATVNPVMLVNCSPDFSSQYKRPPTPPVSYRSPGSTPPIYGTRVGSPQQSPVPPLSDGTSFQNHSTCQSQGTRSPSPSQSVEAKFKAKASRYGIEISSTMEQFLKTQGKDPKDHAMSKETHPMVPTKTKQQGDQLDSFQHKAVTNGIITQRAVENRDKGHTAYKWEGREGVHTNDGKECCETGKELFEAEERFSLECEESQEEIFIEDNSAESEEARKEEKTLTQKDLTSLDMAEENIEKDFKQTVFESQEGKEIQSIEELVRNLVEDAVVLATKEMKAEVNDNNNCYYTSNESKLDTKLTNMDSKQTVKSIDRGLQWGVMASKPFLHSVLDAGSPEFKPKERQSLESKMFPLNPGSPEFRPWSGTGDTPSLSLMAAVSENAQAWTDGQTNNLFNPAQHVHKLPQKYYSKNASCQTWIEPVVDVACNTHRVKVRDQSMETGSCDSREVGVNTMETFEWEEEDTIITPLHDLRTNLANTQRELLLLRGRVCLDEMERQVTSLEKSRTTWMQYFDLQEGNLEELIDLQISTLKKKIFLHLEKIQNLQEKLDSGEILTKVPCFETSVANFSEMNTLISKKKLKSLQKSKFNLDLECNLNDGNSSPTVAVDSKRLVTESKSADDVTIEWKQQCPTKNVSDSQIVKKVSKDKTKRKRCKSEGKGQTKDKSAEVKDNHKVKSGKGEICDQNQNMVTMVSSGMLSPSKGETKFTENQTGDDVEDSRVNDDSNGGTSVGNAAKAVDLTQQSDIMKSSDVLCPSSGTSTFSGLKSESLCSSSHFSESLENVSSSSERQEKDFTASEKFTTGSATQPVIPAPVDNVTISQGLSESKRSVNISPNDQLRASHTNLENDKMVSMKSSEVNQHLVDVSQVIGSSVAPVNRDILTSTTEKAASASEFVTEKCNSDLNTEASSVLLQKMPQTGIAVDPVLFEAVKVQIAQVYPSFASDPAVLDSIALQQTMVLQACVSSSGAPGPSKTLPVVESNTHMSTLQTEPHSEVRSGDQMKDTSSCVQKQSPERCQEITIPHSTNGAIPKTSLSSFKNPPHVQLSNSCQMSVNTTNQQPVTLPHSVQGPVNATNPLPLRLDSIQDTGTSKSHAPLNIPSSLPSSIQNGHPDPVNIRAPCSYQNPAVFASAPPVKVSSSLQDCGITKIPPPLNLSSLNQKSGITGYPASLNLPSCHQNPGIFASPAPVKVSSSMPTCGVTKSPPPLNLPTSHQNSGISPNPPAWNSTGITIHPTFVTFPNSNQNPGAAINPSPMNSNNSYQNSGITLHPPISYQNYPGFPIIPSPVNLPNPSLKQGIVINPLPVKVSNSFGNPGKPANPLPARIPLAKDYERRLVGFQDTSILPPGLGDRPIVSSKSMMSPENGSISASVQLNLHSKHGTTFDLPDVDKQLRTILNTQSADIPSQVITEPPGLKLGNQPTSVVNSSQFVSSHTSNPCQPEATSFYTKSASFENASIKGSAPQHVGKKDTQAYSHPKEVKENKEEMGMDWFSARIDSINHSSEASEKQATLKGDKNGKQKLDSKIESLNLDELDDDDDEEDENKEFELKSPESQEVFNQWQKPLLTRREKTPPQEDGKPDPPGMQKLGIVGHTKRTPLERGALRDWPRKDPQAEVGRAADQLDQISYDGGKQMRAGDQSRLGGQTQNLNKELSDQETENWTQVTKKGKKKEINQPPPTPVNPQSTNPTPKLSTTSTTDKSNNFERLVQRLGEIFAGLNREEVISVIKSVRKQRGGLSGMTINDIVAEARVFAARLIRDKNKVMTHSFCDFSMPFQKNQQRLPLSQPPKDDEEICVICHDGLSIEEVKKLECGHVFHAGCIKQWVYGQEMTCPTCRRLVLFPEEFPKLGK</sequence>
<dbReference type="RefSeq" id="XP_022302719.1">
    <property type="nucleotide sequence ID" value="XM_022447011.1"/>
</dbReference>
<feature type="compositionally biased region" description="Polar residues" evidence="4">
    <location>
        <begin position="1769"/>
        <end position="1778"/>
    </location>
</feature>
<reference evidence="6" key="1">
    <citation type="submission" date="2024-06" db="UniProtKB">
        <authorList>
            <consortium name="RefSeq"/>
        </authorList>
    </citation>
    <scope>NUCLEOTIDE SEQUENCE [LARGE SCALE GENOMIC DNA]</scope>
    <source>
        <tissue evidence="7">Whole sample</tissue>
    </source>
</reference>
<evidence type="ECO:0000256" key="1">
    <source>
        <dbReference type="ARBA" id="ARBA00022771"/>
    </source>
</evidence>
<feature type="region of interest" description="Disordered" evidence="4">
    <location>
        <begin position="1112"/>
        <end position="1132"/>
    </location>
</feature>
<dbReference type="Proteomes" id="UP000694844">
    <property type="component" value="Chromosome 1"/>
</dbReference>
<evidence type="ECO:0000256" key="4">
    <source>
        <dbReference type="SAM" id="MobiDB-lite"/>
    </source>
</evidence>
<dbReference type="Gene3D" id="3.30.40.10">
    <property type="entry name" value="Zinc/RING finger domain, C3HC4 (zinc finger)"/>
    <property type="match status" value="1"/>
</dbReference>
<proteinExistence type="predicted"/>
<keyword evidence="1 3" id="KW-0479">Metal-binding</keyword>
<feature type="compositionally biased region" description="Polar residues" evidence="4">
    <location>
        <begin position="1809"/>
        <end position="1828"/>
    </location>
</feature>
<dbReference type="PROSITE" id="PS50089">
    <property type="entry name" value="ZF_RING_2"/>
    <property type="match status" value="1"/>
</dbReference>
<dbReference type="GeneID" id="111110478"/>
<feature type="compositionally biased region" description="Polar residues" evidence="4">
    <location>
        <begin position="813"/>
        <end position="827"/>
    </location>
</feature>
<evidence type="ECO:0000313" key="9">
    <source>
        <dbReference type="RefSeq" id="XP_022302719.1"/>
    </source>
</evidence>
<dbReference type="RefSeq" id="XP_022302711.1">
    <property type="nucleotide sequence ID" value="XM_022447003.1"/>
</dbReference>
<feature type="compositionally biased region" description="Basic and acidic residues" evidence="4">
    <location>
        <begin position="784"/>
        <end position="811"/>
    </location>
</feature>
<dbReference type="Pfam" id="PF13639">
    <property type="entry name" value="zf-RING_2"/>
    <property type="match status" value="1"/>
</dbReference>
<evidence type="ECO:0000313" key="6">
    <source>
        <dbReference type="Proteomes" id="UP000694844"/>
    </source>
</evidence>
<feature type="compositionally biased region" description="Basic and acidic residues" evidence="4">
    <location>
        <begin position="1724"/>
        <end position="1740"/>
    </location>
</feature>
<feature type="compositionally biased region" description="Basic and acidic residues" evidence="4">
    <location>
        <begin position="1694"/>
        <end position="1707"/>
    </location>
</feature>
<evidence type="ECO:0000313" key="7">
    <source>
        <dbReference type="RefSeq" id="XP_022302704.1"/>
    </source>
</evidence>